<dbReference type="Proteomes" id="UP000062963">
    <property type="component" value="Chromosome"/>
</dbReference>
<dbReference type="EMBL" id="CP010899">
    <property type="protein sequence ID" value="ALA97659.1"/>
    <property type="molecule type" value="Genomic_DNA"/>
</dbReference>
<reference evidence="2 3" key="1">
    <citation type="journal article" date="2015" name="Genome Announc.">
        <title>Complete Genome Sequence of Spiroplasma kunkelii Strain CR2-3x, Causal Agent of Corn Stunt Disease in Zea mays L.</title>
        <authorList>
            <person name="Davis R.E."/>
            <person name="Shao J."/>
            <person name="Dally E.L."/>
            <person name="Zhao Y."/>
            <person name="Gasparich G.E."/>
            <person name="Gaynor B.J."/>
            <person name="Athey J.C."/>
            <person name="Harrison N.A."/>
            <person name="Donofrio N."/>
        </authorList>
    </citation>
    <scope>NUCLEOTIDE SEQUENCE [LARGE SCALE GENOMIC DNA]</scope>
    <source>
        <strain evidence="2 3">CR2-3x</strain>
    </source>
</reference>
<dbReference type="KEGG" id="skn:SKUN_00768"/>
<sequence length="248" mass="29489">MKKDMIILSVEDFLALEPDENIREVRHDAEYQFDYESWKTILYSSGKLKFILRYVQTIFQWMKEVTDLTGLTISISAIIVDKFNFSLFKNQQHLFNCSLSTNFYLIPEIEWAEKITEAHASNYDLVKNQLMYDPLEMEHWKGEEGFGKFINMLLIIIRNGKKLDPLILPIQWMIEFKDKKLTMSRIRMQIQALQNRTAPDKEFILDSRKKNNNVEDKIDLEKRPSLEPVNKNDSNDIASWNKYYKEDV</sequence>
<name>A0A0K2JGE1_SPIKU</name>
<evidence type="ECO:0000256" key="1">
    <source>
        <dbReference type="SAM" id="MobiDB-lite"/>
    </source>
</evidence>
<organism evidence="2 3">
    <name type="scientific">Spiroplasma kunkelii CR2-3x</name>
    <dbReference type="NCBI Taxonomy" id="273035"/>
    <lineage>
        <taxon>Bacteria</taxon>
        <taxon>Bacillati</taxon>
        <taxon>Mycoplasmatota</taxon>
        <taxon>Mollicutes</taxon>
        <taxon>Entomoplasmatales</taxon>
        <taxon>Spiroplasmataceae</taxon>
        <taxon>Spiroplasma</taxon>
    </lineage>
</organism>
<feature type="region of interest" description="Disordered" evidence="1">
    <location>
        <begin position="215"/>
        <end position="236"/>
    </location>
</feature>
<dbReference type="OrthoDB" id="388137at2"/>
<accession>A0A0K2JGE1</accession>
<protein>
    <submittedName>
        <fullName evidence="2">Uncharacterized protein</fullName>
    </submittedName>
</protein>
<evidence type="ECO:0000313" key="3">
    <source>
        <dbReference type="Proteomes" id="UP000062963"/>
    </source>
</evidence>
<proteinExistence type="predicted"/>
<dbReference type="RefSeq" id="WP_053390882.1">
    <property type="nucleotide sequence ID" value="NZ_CP010899.1"/>
</dbReference>
<feature type="compositionally biased region" description="Basic and acidic residues" evidence="1">
    <location>
        <begin position="215"/>
        <end position="225"/>
    </location>
</feature>
<keyword evidence="3" id="KW-1185">Reference proteome</keyword>
<gene>
    <name evidence="2" type="ORF">SKUN_00768</name>
</gene>
<dbReference type="AlphaFoldDB" id="A0A0K2JGE1"/>
<evidence type="ECO:0000313" key="2">
    <source>
        <dbReference type="EMBL" id="ALA97659.1"/>
    </source>
</evidence>
<dbReference type="PATRIC" id="fig|273035.7.peg.936"/>